<dbReference type="AlphaFoldDB" id="A0A7J7IY15"/>
<evidence type="ECO:0000313" key="8">
    <source>
        <dbReference type="Proteomes" id="UP000593567"/>
    </source>
</evidence>
<dbReference type="InterPro" id="IPR051584">
    <property type="entry name" value="GPCR-associated_LMBR1"/>
</dbReference>
<dbReference type="EMBL" id="VXIV02003274">
    <property type="protein sequence ID" value="KAF6018809.1"/>
    <property type="molecule type" value="Genomic_DNA"/>
</dbReference>
<evidence type="ECO:0000313" key="7">
    <source>
        <dbReference type="EMBL" id="KAF6018809.1"/>
    </source>
</evidence>
<keyword evidence="4 6" id="KW-1133">Transmembrane helix</keyword>
<dbReference type="Proteomes" id="UP000593567">
    <property type="component" value="Unassembled WGS sequence"/>
</dbReference>
<keyword evidence="8" id="KW-1185">Reference proteome</keyword>
<dbReference type="Pfam" id="PF04791">
    <property type="entry name" value="LMBR1"/>
    <property type="match status" value="1"/>
</dbReference>
<name>A0A7J7IY15_BUGNE</name>
<keyword evidence="3 6" id="KW-0812">Transmembrane</keyword>
<dbReference type="PANTHER" id="PTHR21355">
    <property type="entry name" value="G-PROTEIN COUPLED RECEPTOR-ASSOCIATED PROTEIN LMBRD2"/>
    <property type="match status" value="1"/>
</dbReference>
<comment type="caution">
    <text evidence="7">The sequence shown here is derived from an EMBL/GenBank/DDBJ whole genome shotgun (WGS) entry which is preliminary data.</text>
</comment>
<evidence type="ECO:0000256" key="1">
    <source>
        <dbReference type="ARBA" id="ARBA00004141"/>
    </source>
</evidence>
<feature type="transmembrane region" description="Helical" evidence="6">
    <location>
        <begin position="36"/>
        <end position="57"/>
    </location>
</feature>
<dbReference type="InterPro" id="IPR006876">
    <property type="entry name" value="LMBR1-like_membr_prot"/>
</dbReference>
<evidence type="ECO:0000256" key="6">
    <source>
        <dbReference type="SAM" id="Phobius"/>
    </source>
</evidence>
<keyword evidence="5 6" id="KW-0472">Membrane</keyword>
<accession>A0A7J7IY15</accession>
<evidence type="ECO:0000256" key="3">
    <source>
        <dbReference type="ARBA" id="ARBA00022692"/>
    </source>
</evidence>
<comment type="subcellular location">
    <subcellularLocation>
        <location evidence="1">Membrane</location>
        <topology evidence="1">Multi-pass membrane protein</topology>
    </subcellularLocation>
</comment>
<protein>
    <submittedName>
        <fullName evidence="7">LMBRD2</fullName>
    </submittedName>
</protein>
<comment type="similarity">
    <text evidence="2">Belongs to the LIMR family.</text>
</comment>
<proteinExistence type="inferred from homology"/>
<feature type="transmembrane region" description="Helical" evidence="6">
    <location>
        <begin position="164"/>
        <end position="182"/>
    </location>
</feature>
<dbReference type="OrthoDB" id="203099at2759"/>
<feature type="transmembrane region" description="Helical" evidence="6">
    <location>
        <begin position="194"/>
        <end position="219"/>
    </location>
</feature>
<dbReference type="GO" id="GO:0016020">
    <property type="term" value="C:membrane"/>
    <property type="evidence" value="ECO:0007669"/>
    <property type="project" value="UniProtKB-SubCell"/>
</dbReference>
<dbReference type="PANTHER" id="PTHR21355:SF0">
    <property type="entry name" value="G-PROTEIN COUPLED RECEPTOR-ASSOCIATED PROTEIN LMBRD2"/>
    <property type="match status" value="1"/>
</dbReference>
<evidence type="ECO:0000256" key="5">
    <source>
        <dbReference type="ARBA" id="ARBA00023136"/>
    </source>
</evidence>
<evidence type="ECO:0000256" key="4">
    <source>
        <dbReference type="ARBA" id="ARBA00022989"/>
    </source>
</evidence>
<reference evidence="7" key="1">
    <citation type="submission" date="2020-06" db="EMBL/GenBank/DDBJ databases">
        <title>Draft genome of Bugula neritina, a colonial animal packing powerful symbionts and potential medicines.</title>
        <authorList>
            <person name="Rayko M."/>
        </authorList>
    </citation>
    <scope>NUCLEOTIDE SEQUENCE [LARGE SCALE GENOMIC DNA]</scope>
    <source>
        <strain evidence="7">Kwan_BN1</strain>
    </source>
</reference>
<evidence type="ECO:0000256" key="2">
    <source>
        <dbReference type="ARBA" id="ARBA00010487"/>
    </source>
</evidence>
<sequence length="320" mass="36633">MRKMADHFAVFVLGLLAVFAVSLFTLYSYSNIRKQHVIVTVATLIAWYSSFIIVFILPLDISATKYKQCQKDHNCSLENSNNIHETDPHHGFLANMTTVSSPSSCPCVEPWSWVPQTVLSVFWKIVYWGAQVLTWLVLPIMNSYASAGEFTVIGKLKSAIIANLIYYATYVVIFCICLIYLATQPYVTIDLENLKVIGITASNTWGLFLLVLLYGYGLVDIPRSIWQSSHTYMLQQTYFKVAKVTMEYSEAQEKYDDTLEDVRRSVEVIKYNHPFRKYVDTILSKCPRISGDHCEGMMIMWTTMNKTVAFPQRNHSSRCI</sequence>
<organism evidence="7 8">
    <name type="scientific">Bugula neritina</name>
    <name type="common">Brown bryozoan</name>
    <name type="synonym">Sertularia neritina</name>
    <dbReference type="NCBI Taxonomy" id="10212"/>
    <lineage>
        <taxon>Eukaryota</taxon>
        <taxon>Metazoa</taxon>
        <taxon>Spiralia</taxon>
        <taxon>Lophotrochozoa</taxon>
        <taxon>Bryozoa</taxon>
        <taxon>Gymnolaemata</taxon>
        <taxon>Cheilostomatida</taxon>
        <taxon>Flustrina</taxon>
        <taxon>Buguloidea</taxon>
        <taxon>Bugulidae</taxon>
        <taxon>Bugula</taxon>
    </lineage>
</organism>
<gene>
    <name evidence="7" type="ORF">EB796_022885</name>
</gene>